<organism evidence="2 3">
    <name type="scientific">Rubrivivax gelatinosus</name>
    <name type="common">Rhodocyclus gelatinosus</name>
    <name type="synonym">Rhodopseudomonas gelatinosa</name>
    <dbReference type="NCBI Taxonomy" id="28068"/>
    <lineage>
        <taxon>Bacteria</taxon>
        <taxon>Pseudomonadati</taxon>
        <taxon>Pseudomonadota</taxon>
        <taxon>Betaproteobacteria</taxon>
        <taxon>Burkholderiales</taxon>
        <taxon>Sphaerotilaceae</taxon>
        <taxon>Rubrivivax</taxon>
    </lineage>
</organism>
<evidence type="ECO:0000313" key="3">
    <source>
        <dbReference type="Proteomes" id="UP001041814"/>
    </source>
</evidence>
<dbReference type="Pfam" id="PF17186">
    <property type="entry name" value="Lipocalin_9"/>
    <property type="match status" value="1"/>
</dbReference>
<dbReference type="InterPro" id="IPR023374">
    <property type="entry name" value="AttH-like_dom_sf"/>
</dbReference>
<name>A0ABS1DNE7_RUBGE</name>
<reference evidence="2" key="1">
    <citation type="submission" date="2017-08" db="EMBL/GenBank/DDBJ databases">
        <authorList>
            <person name="Imhoff J.F."/>
            <person name="Rahn T."/>
            <person name="Kuenzel S."/>
            <person name="Neulinger S.C."/>
        </authorList>
    </citation>
    <scope>NUCLEOTIDE SEQUENCE</scope>
    <source>
        <strain evidence="2">IM 151</strain>
    </source>
</reference>
<keyword evidence="3" id="KW-1185">Reference proteome</keyword>
<dbReference type="SUPFAM" id="SSF159245">
    <property type="entry name" value="AttH-like"/>
    <property type="match status" value="1"/>
</dbReference>
<evidence type="ECO:0000259" key="1">
    <source>
        <dbReference type="Pfam" id="PF07143"/>
    </source>
</evidence>
<dbReference type="EMBL" id="NRRU01000003">
    <property type="protein sequence ID" value="MBK1711486.1"/>
    <property type="molecule type" value="Genomic_DNA"/>
</dbReference>
<dbReference type="PANTHER" id="PTHR38591:SF1">
    <property type="entry name" value="BLL1000 PROTEIN"/>
    <property type="match status" value="1"/>
</dbReference>
<gene>
    <name evidence="2" type="ORF">CKO43_01675</name>
</gene>
<dbReference type="PANTHER" id="PTHR38591">
    <property type="entry name" value="HYDROLASE"/>
    <property type="match status" value="1"/>
</dbReference>
<feature type="domain" description="AttH" evidence="1">
    <location>
        <begin position="40"/>
        <end position="214"/>
    </location>
</feature>
<accession>A0ABS1DNE7</accession>
<protein>
    <submittedName>
        <fullName evidence="2">Carotenoid 1,2-hydratase</fullName>
    </submittedName>
</protein>
<dbReference type="RefSeq" id="WP_200377679.1">
    <property type="nucleotide sequence ID" value="NZ_NRRU01000003.1"/>
</dbReference>
<reference evidence="2" key="2">
    <citation type="journal article" date="2020" name="Microorganisms">
        <title>Osmotic Adaptation and Compatible Solute Biosynthesis of Phototrophic Bacteria as Revealed from Genome Analyses.</title>
        <authorList>
            <person name="Imhoff J.F."/>
            <person name="Rahn T."/>
            <person name="Kunzel S."/>
            <person name="Keller A."/>
            <person name="Neulinger S.C."/>
        </authorList>
    </citation>
    <scope>NUCLEOTIDE SEQUENCE</scope>
    <source>
        <strain evidence="2">IM 151</strain>
    </source>
</reference>
<dbReference type="InterPro" id="IPR010791">
    <property type="entry name" value="AttH_dom"/>
</dbReference>
<proteinExistence type="predicted"/>
<dbReference type="Gene3D" id="2.40.370.10">
    <property type="entry name" value="AttH-like domain"/>
    <property type="match status" value="2"/>
</dbReference>
<evidence type="ECO:0000313" key="2">
    <source>
        <dbReference type="EMBL" id="MBK1711486.1"/>
    </source>
</evidence>
<dbReference type="Pfam" id="PF07143">
    <property type="entry name" value="CrtC"/>
    <property type="match status" value="1"/>
</dbReference>
<comment type="caution">
    <text evidence="2">The sequence shown here is derived from an EMBL/GenBank/DDBJ whole genome shotgun (WGS) entry which is preliminary data.</text>
</comment>
<sequence>MKRRHLLALAGAAALPAQADIRRRPLVFPRDHGAHPDTRTEWWYATGWAGTPEAPRWGFQLTFFRSRTGLAEDLKSRFAPRQILFAHAALTDLDARRHHHAQRIARWSGDAETGPAWAASADVGLRLDDWSLVRDGSGYHARLPAADFGLDLRLVPTQPLLLQGDAGFSRKGPEERQASHYVSEPQLATAALLSVDGRRAEARGTAWMDHEWSDEILHPEAVGWDWIGINLFDGGALTAFRLRRADGSALWAGGSFRPRGGKATAFAPDAVVFTPGRRWSSPATRAAYPVDWQIDTPAGRFGVRALLDGQELDGRGGTGAVYWEGLSELLDAGGRRVGLGYLEMTGYAARLRLG</sequence>
<dbReference type="Proteomes" id="UP001041814">
    <property type="component" value="Unassembled WGS sequence"/>
</dbReference>